<dbReference type="PANTHER" id="PTHR35337:SF1">
    <property type="entry name" value="SLR1478 PROTEIN"/>
    <property type="match status" value="1"/>
</dbReference>
<protein>
    <submittedName>
        <fullName evidence="2">Stage II sporulation protein M</fullName>
    </submittedName>
</protein>
<evidence type="ECO:0000313" key="3">
    <source>
        <dbReference type="Proteomes" id="UP001319180"/>
    </source>
</evidence>
<comment type="caution">
    <text evidence="2">The sequence shown here is derived from an EMBL/GenBank/DDBJ whole genome shotgun (WGS) entry which is preliminary data.</text>
</comment>
<dbReference type="EMBL" id="JAHESC010000014">
    <property type="protein sequence ID" value="MBT1687204.1"/>
    <property type="molecule type" value="Genomic_DNA"/>
</dbReference>
<dbReference type="PANTHER" id="PTHR35337">
    <property type="entry name" value="SLR1478 PROTEIN"/>
    <property type="match status" value="1"/>
</dbReference>
<name>A0AAP2D8G6_9BACT</name>
<dbReference type="InterPro" id="IPR002798">
    <property type="entry name" value="SpoIIM-like"/>
</dbReference>
<sequence length="322" mass="36403">MREAAFVKRNQARWQEFERTLSAQAASTPDKLAEVFIQITDDLSFARTQYPDSRVTTYLNNLASKIHLEIYKNKKEDRSRFRTFWTHEIPSAVYASRKQMLYALLIFMIAGVVGVVSTLYDDTFTRLILGDYYVNMTLDNIHNGNPTAVYESSNESDMFFRITLNNIMVAFRAFAAGAVSSIFTGLLLFYNGLMVGTFMTFFYTEQQLTQGGPVVMLHGTIELTSIVIAGGAGFVMGNSVLFPGTYSRLASFKRGALRGVKIAVGLVPFFIIAGFIESFVTRYAFMHWGLKVLIIGLSAFIMLFYFVYHPYRLAKHGKLHVD</sequence>
<organism evidence="2 3">
    <name type="scientific">Dawidia soli</name>
    <dbReference type="NCBI Taxonomy" id="2782352"/>
    <lineage>
        <taxon>Bacteria</taxon>
        <taxon>Pseudomonadati</taxon>
        <taxon>Bacteroidota</taxon>
        <taxon>Cytophagia</taxon>
        <taxon>Cytophagales</taxon>
        <taxon>Chryseotaleaceae</taxon>
        <taxon>Dawidia</taxon>
    </lineage>
</organism>
<gene>
    <name evidence="2" type="ORF">KK078_11585</name>
</gene>
<feature type="transmembrane region" description="Helical" evidence="1">
    <location>
        <begin position="101"/>
        <end position="120"/>
    </location>
</feature>
<feature type="transmembrane region" description="Helical" evidence="1">
    <location>
        <begin position="158"/>
        <end position="175"/>
    </location>
</feature>
<feature type="transmembrane region" description="Helical" evidence="1">
    <location>
        <begin position="256"/>
        <end position="276"/>
    </location>
</feature>
<proteinExistence type="predicted"/>
<evidence type="ECO:0000313" key="2">
    <source>
        <dbReference type="EMBL" id="MBT1687204.1"/>
    </source>
</evidence>
<accession>A0AAP2D8G6</accession>
<dbReference type="Pfam" id="PF01944">
    <property type="entry name" value="SpoIIM"/>
    <property type="match status" value="1"/>
</dbReference>
<feature type="transmembrane region" description="Helical" evidence="1">
    <location>
        <begin position="182"/>
        <end position="203"/>
    </location>
</feature>
<evidence type="ECO:0000256" key="1">
    <source>
        <dbReference type="SAM" id="Phobius"/>
    </source>
</evidence>
<keyword evidence="1" id="KW-1133">Transmembrane helix</keyword>
<reference evidence="2 3" key="1">
    <citation type="submission" date="2021-05" db="EMBL/GenBank/DDBJ databases">
        <title>A Polyphasic approach of four new species of the genus Ohtaekwangia: Ohtaekwangia histidinii sp. nov., Ohtaekwangia cretensis sp. nov., Ohtaekwangia indiensis sp. nov., Ohtaekwangia reichenbachii sp. nov. from diverse environment.</title>
        <authorList>
            <person name="Octaviana S."/>
        </authorList>
    </citation>
    <scope>NUCLEOTIDE SEQUENCE [LARGE SCALE GENOMIC DNA]</scope>
    <source>
        <strain evidence="2 3">PWU37</strain>
    </source>
</reference>
<dbReference type="Proteomes" id="UP001319180">
    <property type="component" value="Unassembled WGS sequence"/>
</dbReference>
<keyword evidence="3" id="KW-1185">Reference proteome</keyword>
<keyword evidence="1" id="KW-0812">Transmembrane</keyword>
<feature type="transmembrane region" description="Helical" evidence="1">
    <location>
        <begin position="223"/>
        <end position="244"/>
    </location>
</feature>
<dbReference type="RefSeq" id="WP_254090435.1">
    <property type="nucleotide sequence ID" value="NZ_JAHESC010000014.1"/>
</dbReference>
<feature type="transmembrane region" description="Helical" evidence="1">
    <location>
        <begin position="288"/>
        <end position="308"/>
    </location>
</feature>
<keyword evidence="1" id="KW-0472">Membrane</keyword>
<dbReference type="AlphaFoldDB" id="A0AAP2D8G6"/>